<evidence type="ECO:0000256" key="15">
    <source>
        <dbReference type="ARBA" id="ARBA00074120"/>
    </source>
</evidence>
<accession>A0A183CYB8</accession>
<proteinExistence type="inferred from homology"/>
<dbReference type="WBParaSite" id="GPUH_0000146201-mRNA-1">
    <property type="protein sequence ID" value="GPUH_0000146201-mRNA-1"/>
    <property type="gene ID" value="GPUH_0000146201"/>
</dbReference>
<evidence type="ECO:0000256" key="13">
    <source>
        <dbReference type="ARBA" id="ARBA00047412"/>
    </source>
</evidence>
<keyword evidence="9" id="KW-0007">Acetylation</keyword>
<comment type="cofactor">
    <cofactor evidence="1">
        <name>pyridoxal 5'-phosphate</name>
        <dbReference type="ChEBI" id="CHEBI:597326"/>
    </cofactor>
</comment>
<evidence type="ECO:0000256" key="4">
    <source>
        <dbReference type="ARBA" id="ARBA00022490"/>
    </source>
</evidence>
<evidence type="ECO:0000256" key="14">
    <source>
        <dbReference type="ARBA" id="ARBA00059280"/>
    </source>
</evidence>
<keyword evidence="6" id="KW-0032">Aminotransferase</keyword>
<dbReference type="Pfam" id="PF00155">
    <property type="entry name" value="Aminotran_1_2"/>
    <property type="match status" value="1"/>
</dbReference>
<evidence type="ECO:0000256" key="3">
    <source>
        <dbReference type="ARBA" id="ARBA00011738"/>
    </source>
</evidence>
<comment type="subcellular location">
    <subcellularLocation>
        <location evidence="2">Cytoplasm</location>
    </subcellularLocation>
</comment>
<dbReference type="GO" id="GO:0004021">
    <property type="term" value="F:L-alanine:2-oxoglutarate aminotransferase activity"/>
    <property type="evidence" value="ECO:0007669"/>
    <property type="project" value="UniProtKB-EC"/>
</dbReference>
<dbReference type="AlphaFoldDB" id="A0A183CYB8"/>
<evidence type="ECO:0000313" key="20">
    <source>
        <dbReference type="EMBL" id="VDK30114.1"/>
    </source>
</evidence>
<dbReference type="FunFam" id="3.40.640.10:FF:000236">
    <property type="entry name" value="Alanine aminotransferase 2"/>
    <property type="match status" value="1"/>
</dbReference>
<reference evidence="22" key="1">
    <citation type="submission" date="2016-06" db="UniProtKB">
        <authorList>
            <consortium name="WormBaseParasite"/>
        </authorList>
    </citation>
    <scope>IDENTIFICATION</scope>
</reference>
<comment type="function">
    <text evidence="14">Catalyzes the reversible transamination between alanine and 2-oxoglutarate to form pyruvate and glutamate. Participates in cellular nitrogen metabolism and also in liver gluconeogenesis starting with precursors transported from skeletal muscles.</text>
</comment>
<keyword evidence="21" id="KW-1185">Reference proteome</keyword>
<evidence type="ECO:0000256" key="2">
    <source>
        <dbReference type="ARBA" id="ARBA00004496"/>
    </source>
</evidence>
<keyword evidence="4" id="KW-0963">Cytoplasm</keyword>
<evidence type="ECO:0000256" key="10">
    <source>
        <dbReference type="ARBA" id="ARBA00025708"/>
    </source>
</evidence>
<comment type="similarity">
    <text evidence="11">Belongs to the class-I pyridoxal-phosphate-dependent aminotransferase family. Alanine aminotransferase subfamily.</text>
</comment>
<sequence length="175" mass="19010">MGQKPITFIRQVLACTTNPSLITASKFPPDVTERAELLLSACGGESAGSYSESSGIELVRKDVAGYITRRDGGIPSNPENIILSAGASEAIRNVLKLFISREGGKKAGIMIPIPQYPLYSASIVEFGLGLVPYYLDEKNNWSLDIDELERAYKESLQKFNTRVLCVINPGNPTGQ</sequence>
<evidence type="ECO:0000256" key="6">
    <source>
        <dbReference type="ARBA" id="ARBA00022576"/>
    </source>
</evidence>
<comment type="pathway">
    <text evidence="10">Amino-acid degradation; L-alanine degradation via transaminase pathway; pyruvate from L-alanine: step 1/1.</text>
</comment>
<organism evidence="22">
    <name type="scientific">Gongylonema pulchrum</name>
    <dbReference type="NCBI Taxonomy" id="637853"/>
    <lineage>
        <taxon>Eukaryota</taxon>
        <taxon>Metazoa</taxon>
        <taxon>Ecdysozoa</taxon>
        <taxon>Nematoda</taxon>
        <taxon>Chromadorea</taxon>
        <taxon>Rhabditida</taxon>
        <taxon>Spirurina</taxon>
        <taxon>Spiruromorpha</taxon>
        <taxon>Spiruroidea</taxon>
        <taxon>Gongylonematidae</taxon>
        <taxon>Gongylonema</taxon>
    </lineage>
</organism>
<dbReference type="InterPro" id="IPR015424">
    <property type="entry name" value="PyrdxlP-dep_Trfase"/>
</dbReference>
<evidence type="ECO:0000313" key="21">
    <source>
        <dbReference type="Proteomes" id="UP000271098"/>
    </source>
</evidence>
<dbReference type="Gene3D" id="3.40.640.10">
    <property type="entry name" value="Type I PLP-dependent aspartate aminotransferase-like (Major domain)"/>
    <property type="match status" value="1"/>
</dbReference>
<dbReference type="GO" id="GO:0042853">
    <property type="term" value="P:L-alanine catabolic process"/>
    <property type="evidence" value="ECO:0007669"/>
    <property type="project" value="UniProtKB-UniPathway"/>
</dbReference>
<dbReference type="InterPro" id="IPR045088">
    <property type="entry name" value="ALAT1/2-like"/>
</dbReference>
<evidence type="ECO:0000256" key="17">
    <source>
        <dbReference type="ARBA" id="ARBA00080231"/>
    </source>
</evidence>
<evidence type="ECO:0000259" key="19">
    <source>
        <dbReference type="Pfam" id="PF00155"/>
    </source>
</evidence>
<dbReference type="SUPFAM" id="SSF53383">
    <property type="entry name" value="PLP-dependent transferases"/>
    <property type="match status" value="1"/>
</dbReference>
<evidence type="ECO:0000256" key="5">
    <source>
        <dbReference type="ARBA" id="ARBA00022553"/>
    </source>
</evidence>
<evidence type="ECO:0000256" key="1">
    <source>
        <dbReference type="ARBA" id="ARBA00001933"/>
    </source>
</evidence>
<comment type="catalytic activity">
    <reaction evidence="13">
        <text>L-alanine + 2-oxoglutarate = pyruvate + L-glutamate</text>
        <dbReference type="Rhea" id="RHEA:19453"/>
        <dbReference type="ChEBI" id="CHEBI:15361"/>
        <dbReference type="ChEBI" id="CHEBI:16810"/>
        <dbReference type="ChEBI" id="CHEBI:29985"/>
        <dbReference type="ChEBI" id="CHEBI:57972"/>
        <dbReference type="EC" id="2.6.1.2"/>
    </reaction>
</comment>
<dbReference type="EC" id="2.6.1.2" evidence="12"/>
<evidence type="ECO:0000256" key="18">
    <source>
        <dbReference type="ARBA" id="ARBA00082842"/>
    </source>
</evidence>
<dbReference type="CDD" id="cd00609">
    <property type="entry name" value="AAT_like"/>
    <property type="match status" value="1"/>
</dbReference>
<reference evidence="20 21" key="2">
    <citation type="submission" date="2018-11" db="EMBL/GenBank/DDBJ databases">
        <authorList>
            <consortium name="Pathogen Informatics"/>
        </authorList>
    </citation>
    <scope>NUCLEOTIDE SEQUENCE [LARGE SCALE GENOMIC DNA]</scope>
</reference>
<dbReference type="EMBL" id="UYRT01001767">
    <property type="protein sequence ID" value="VDK30114.1"/>
    <property type="molecule type" value="Genomic_DNA"/>
</dbReference>
<dbReference type="PANTHER" id="PTHR11751:SF29">
    <property type="entry name" value="ALANINE TRANSAMINASE"/>
    <property type="match status" value="1"/>
</dbReference>
<keyword evidence="7" id="KW-0808">Transferase</keyword>
<dbReference type="FunFam" id="1.10.287.1970:FF:000001">
    <property type="entry name" value="Alanine aminotransferase 2"/>
    <property type="match status" value="1"/>
</dbReference>
<dbReference type="InterPro" id="IPR015421">
    <property type="entry name" value="PyrdxlP-dep_Trfase_major"/>
</dbReference>
<feature type="domain" description="Aminotransferase class I/classII large" evidence="19">
    <location>
        <begin position="41"/>
        <end position="175"/>
    </location>
</feature>
<evidence type="ECO:0000256" key="16">
    <source>
        <dbReference type="ARBA" id="ARBA00076222"/>
    </source>
</evidence>
<dbReference type="UniPathway" id="UPA00528">
    <property type="reaction ID" value="UER00586"/>
</dbReference>
<evidence type="ECO:0000256" key="9">
    <source>
        <dbReference type="ARBA" id="ARBA00022990"/>
    </source>
</evidence>
<dbReference type="PANTHER" id="PTHR11751">
    <property type="entry name" value="ALANINE AMINOTRANSFERASE"/>
    <property type="match status" value="1"/>
</dbReference>
<dbReference type="GO" id="GO:0005737">
    <property type="term" value="C:cytoplasm"/>
    <property type="evidence" value="ECO:0007669"/>
    <property type="project" value="UniProtKB-SubCell"/>
</dbReference>
<evidence type="ECO:0000256" key="11">
    <source>
        <dbReference type="ARBA" id="ARBA00025785"/>
    </source>
</evidence>
<evidence type="ECO:0000256" key="8">
    <source>
        <dbReference type="ARBA" id="ARBA00022898"/>
    </source>
</evidence>
<protein>
    <recommendedName>
        <fullName evidence="15">Alanine aminotransferase 1</fullName>
        <ecNumber evidence="12">2.6.1.2</ecNumber>
    </recommendedName>
    <alternativeName>
        <fullName evidence="17">Glutamate pyruvate transaminase 1</fullName>
    </alternativeName>
    <alternativeName>
        <fullName evidence="16">Glutamic--alanine transaminase 1</fullName>
    </alternativeName>
    <alternativeName>
        <fullName evidence="18">Glutamic--pyruvic transaminase 1</fullName>
    </alternativeName>
</protein>
<keyword evidence="5" id="KW-0597">Phosphoprotein</keyword>
<name>A0A183CYB8_9BILA</name>
<evidence type="ECO:0000256" key="12">
    <source>
        <dbReference type="ARBA" id="ARBA00026106"/>
    </source>
</evidence>
<dbReference type="Proteomes" id="UP000271098">
    <property type="component" value="Unassembled WGS sequence"/>
</dbReference>
<dbReference type="Gene3D" id="1.10.287.1970">
    <property type="match status" value="1"/>
</dbReference>
<evidence type="ECO:0000313" key="22">
    <source>
        <dbReference type="WBParaSite" id="GPUH_0000146201-mRNA-1"/>
    </source>
</evidence>
<dbReference type="InterPro" id="IPR004839">
    <property type="entry name" value="Aminotransferase_I/II_large"/>
</dbReference>
<gene>
    <name evidence="20" type="ORF">GPUH_LOCUS1459</name>
</gene>
<dbReference type="GO" id="GO:0030170">
    <property type="term" value="F:pyridoxal phosphate binding"/>
    <property type="evidence" value="ECO:0007669"/>
    <property type="project" value="InterPro"/>
</dbReference>
<comment type="subunit">
    <text evidence="3">Homodimer.</text>
</comment>
<evidence type="ECO:0000256" key="7">
    <source>
        <dbReference type="ARBA" id="ARBA00022679"/>
    </source>
</evidence>
<keyword evidence="8" id="KW-0663">Pyridoxal phosphate</keyword>
<dbReference type="OrthoDB" id="1732682at2759"/>